<keyword evidence="2" id="KW-0346">Stress response</keyword>
<organism evidence="4 5">
    <name type="scientific">Kosakonia cowanii JCM 10956 = DSM 18146</name>
    <dbReference type="NCBI Taxonomy" id="1300165"/>
    <lineage>
        <taxon>Bacteria</taxon>
        <taxon>Pseudomonadati</taxon>
        <taxon>Pseudomonadota</taxon>
        <taxon>Gammaproteobacteria</taxon>
        <taxon>Enterobacterales</taxon>
        <taxon>Enterobacteriaceae</taxon>
        <taxon>Kosakonia</taxon>
    </lineage>
</organism>
<dbReference type="GO" id="GO:0005737">
    <property type="term" value="C:cytoplasm"/>
    <property type="evidence" value="ECO:0007669"/>
    <property type="project" value="InterPro"/>
</dbReference>
<keyword evidence="1" id="KW-0963">Cytoplasm</keyword>
<sequence>MKNVILSMLIKMSRMDAQMKELTAQIEAQSLVVAALTLTVGKGGGLDEMVASINKSINSVLETPDAALQSDAELLLVKFHEQVELTRAVSKESDEIPTVVTGGDLTTDQPGQS</sequence>
<dbReference type="InterPro" id="IPR019732">
    <property type="entry name" value="SigmaS_Anti-adapt_IraP"/>
</dbReference>
<dbReference type="EMBL" id="CP019445">
    <property type="protein sequence ID" value="APZ03615.1"/>
    <property type="molecule type" value="Genomic_DNA"/>
</dbReference>
<keyword evidence="5" id="KW-1185">Reference proteome</keyword>
<dbReference type="Pfam" id="PF10796">
    <property type="entry name" value="Anti-adapt_IraP"/>
    <property type="match status" value="1"/>
</dbReference>
<accession>A0A807LDM6</accession>
<gene>
    <name evidence="4" type="ORF">BWI95_00210</name>
</gene>
<proteinExistence type="predicted"/>
<dbReference type="KEGG" id="kco:BWI95_00210"/>
<evidence type="ECO:0000256" key="2">
    <source>
        <dbReference type="ARBA" id="ARBA00023016"/>
    </source>
</evidence>
<dbReference type="Proteomes" id="UP000187148">
    <property type="component" value="Chromosome"/>
</dbReference>
<protein>
    <submittedName>
        <fullName evidence="4">Anti-RssB factor</fullName>
    </submittedName>
</protein>
<evidence type="ECO:0000313" key="4">
    <source>
        <dbReference type="EMBL" id="APZ03615.1"/>
    </source>
</evidence>
<name>A0A807LDM6_9ENTR</name>
<dbReference type="NCBIfam" id="NF007598">
    <property type="entry name" value="PRK10244.1"/>
    <property type="match status" value="1"/>
</dbReference>
<reference evidence="4 5" key="1">
    <citation type="submission" date="2017-01" db="EMBL/GenBank/DDBJ databases">
        <authorList>
            <person name="Cao J.-M."/>
        </authorList>
    </citation>
    <scope>NUCLEOTIDE SEQUENCE [LARGE SCALE GENOMIC DNA]</scope>
    <source>
        <strain evidence="4 5">888-76</strain>
    </source>
</reference>
<evidence type="ECO:0000313" key="5">
    <source>
        <dbReference type="Proteomes" id="UP000187148"/>
    </source>
</evidence>
<evidence type="ECO:0000256" key="3">
    <source>
        <dbReference type="ARBA" id="ARBA00023054"/>
    </source>
</evidence>
<evidence type="ECO:0000256" key="1">
    <source>
        <dbReference type="ARBA" id="ARBA00022490"/>
    </source>
</evidence>
<dbReference type="AlphaFoldDB" id="A0A807LDM6"/>
<keyword evidence="3" id="KW-0175">Coiled coil</keyword>